<name>A0AA86QGL9_9EUKA</name>
<comment type="caution">
    <text evidence="1">The sequence shown here is derived from an EMBL/GenBank/DDBJ whole genome shotgun (WGS) entry which is preliminary data.</text>
</comment>
<gene>
    <name evidence="2" type="ORF">HINF_LOCUS41486</name>
    <name evidence="1" type="ORF">HINF_LOCUS46025</name>
</gene>
<protein>
    <submittedName>
        <fullName evidence="1">Uncharacterized protein</fullName>
    </submittedName>
</protein>
<evidence type="ECO:0000313" key="3">
    <source>
        <dbReference type="Proteomes" id="UP001642409"/>
    </source>
</evidence>
<proteinExistence type="predicted"/>
<accession>A0AA86QGL9</accession>
<dbReference type="EMBL" id="CAXDID020000166">
    <property type="protein sequence ID" value="CAL6045935.1"/>
    <property type="molecule type" value="Genomic_DNA"/>
</dbReference>
<dbReference type="AlphaFoldDB" id="A0AA86QGL9"/>
<organism evidence="1">
    <name type="scientific">Hexamita inflata</name>
    <dbReference type="NCBI Taxonomy" id="28002"/>
    <lineage>
        <taxon>Eukaryota</taxon>
        <taxon>Metamonada</taxon>
        <taxon>Diplomonadida</taxon>
        <taxon>Hexamitidae</taxon>
        <taxon>Hexamitinae</taxon>
        <taxon>Hexamita</taxon>
    </lineage>
</organism>
<reference evidence="2 3" key="2">
    <citation type="submission" date="2024-07" db="EMBL/GenBank/DDBJ databases">
        <authorList>
            <person name="Akdeniz Z."/>
        </authorList>
    </citation>
    <scope>NUCLEOTIDE SEQUENCE [LARGE SCALE GENOMIC DNA]</scope>
</reference>
<reference evidence="1" key="1">
    <citation type="submission" date="2023-06" db="EMBL/GenBank/DDBJ databases">
        <authorList>
            <person name="Kurt Z."/>
        </authorList>
    </citation>
    <scope>NUCLEOTIDE SEQUENCE</scope>
</reference>
<sequence length="565" mass="63716">MSVTLIENFPCNSSHYITANSNQITVSFPQCLCTLDLANQPQFIESNVQIYLSQSKDNQTLALDSQNSLIYQFNGKQLVKQSVCDTMNQQILLFGQLQQKAVVGTNKKISIPQIKAQVDGDFHAVCIFDQSIAAINAQNQLIIYDTNLSPKNQVQLDSEYNLVGQESCPFVILYDREKLILVDSTLNKSSLYSGSNIDAVYIDFQEQELRFAVQDQQQLVIFQAVSGQSAKQIQTVKCRVNVFIFMSKFWLFQDVIGLYIDSDNCLKALRKMTVPVTNNLQQQINILQSALAYEQEQTVQPKNGFSPLQISKTYSQTAVEFSVSSTTPQQIFIRFPAQFIPFSDNEFTIVNNLIQTTTPIQIKLIPTMNYFASKQYNVMFSTPNQITQDIEIEPFALFKLGSKIPGNIQSAFKATLNNKESFAKPIMNANLMQQADFIQLQDLVLESCSLCSGLEYLSFLSGISFNTLSDLAKLFESEYLTDKQINPKGFQTRIQGFVKTFQSQGLNNVQYQTGLFLKDCELLCLIQKKDFSQIKGDIIDALKVLESGFENCGKIALEMMASVFR</sequence>
<dbReference type="EMBL" id="CATOUU010000905">
    <property type="protein sequence ID" value="CAI9958380.1"/>
    <property type="molecule type" value="Genomic_DNA"/>
</dbReference>
<keyword evidence="3" id="KW-1185">Reference proteome</keyword>
<evidence type="ECO:0000313" key="2">
    <source>
        <dbReference type="EMBL" id="CAL6045935.1"/>
    </source>
</evidence>
<evidence type="ECO:0000313" key="1">
    <source>
        <dbReference type="EMBL" id="CAI9958380.1"/>
    </source>
</evidence>
<dbReference type="Proteomes" id="UP001642409">
    <property type="component" value="Unassembled WGS sequence"/>
</dbReference>